<keyword evidence="12" id="KW-1185">Reference proteome</keyword>
<comment type="caution">
    <text evidence="11">The sequence shown here is derived from an EMBL/GenBank/DDBJ whole genome shotgun (WGS) entry which is preliminary data.</text>
</comment>
<reference evidence="11 12" key="1">
    <citation type="journal article" date="2014" name="BMC Genomics">
        <title>Adaptive genomic structural variation in the grape powdery mildew pathogen, Erysiphe necator.</title>
        <authorList>
            <person name="Jones L."/>
            <person name="Riaz S."/>
            <person name="Morales-Cruz A."/>
            <person name="Amrine K.C."/>
            <person name="McGuire B."/>
            <person name="Gubler W.D."/>
            <person name="Walker M.A."/>
            <person name="Cantu D."/>
        </authorList>
    </citation>
    <scope>NUCLEOTIDE SEQUENCE [LARGE SCALE GENOMIC DNA]</scope>
    <source>
        <strain evidence="12">c</strain>
    </source>
</reference>
<evidence type="ECO:0000256" key="7">
    <source>
        <dbReference type="ARBA" id="ARBA00023146"/>
    </source>
</evidence>
<dbReference type="Pfam" id="PF00587">
    <property type="entry name" value="tRNA-synt_2b"/>
    <property type="match status" value="1"/>
</dbReference>
<name>A0A0B1P090_UNCNE</name>
<dbReference type="EMBL" id="JNVN01002686">
    <property type="protein sequence ID" value="KHJ31663.1"/>
    <property type="molecule type" value="Genomic_DNA"/>
</dbReference>
<dbReference type="PROSITE" id="PS50862">
    <property type="entry name" value="AA_TRNA_LIGASE_II"/>
    <property type="match status" value="1"/>
</dbReference>
<keyword evidence="3" id="KW-0436">Ligase</keyword>
<organism evidence="11 12">
    <name type="scientific">Uncinula necator</name>
    <name type="common">Grape powdery mildew</name>
    <dbReference type="NCBI Taxonomy" id="52586"/>
    <lineage>
        <taxon>Eukaryota</taxon>
        <taxon>Fungi</taxon>
        <taxon>Dikarya</taxon>
        <taxon>Ascomycota</taxon>
        <taxon>Pezizomycotina</taxon>
        <taxon>Leotiomycetes</taxon>
        <taxon>Erysiphales</taxon>
        <taxon>Erysiphaceae</taxon>
        <taxon>Erysiphe</taxon>
    </lineage>
</organism>
<evidence type="ECO:0000313" key="12">
    <source>
        <dbReference type="Proteomes" id="UP000030854"/>
    </source>
</evidence>
<dbReference type="SUPFAM" id="SSF52954">
    <property type="entry name" value="Class II aaRS ABD-related"/>
    <property type="match status" value="1"/>
</dbReference>
<dbReference type="GO" id="GO:0005739">
    <property type="term" value="C:mitochondrion"/>
    <property type="evidence" value="ECO:0007669"/>
    <property type="project" value="TreeGrafter"/>
</dbReference>
<evidence type="ECO:0000256" key="3">
    <source>
        <dbReference type="ARBA" id="ARBA00022598"/>
    </source>
</evidence>
<evidence type="ECO:0000256" key="2">
    <source>
        <dbReference type="ARBA" id="ARBA00012831"/>
    </source>
</evidence>
<comment type="catalytic activity">
    <reaction evidence="9">
        <text>tRNA(Pro) + L-proline + ATP = L-prolyl-tRNA(Pro) + AMP + diphosphate</text>
        <dbReference type="Rhea" id="RHEA:14305"/>
        <dbReference type="Rhea" id="RHEA-COMP:9700"/>
        <dbReference type="Rhea" id="RHEA-COMP:9702"/>
        <dbReference type="ChEBI" id="CHEBI:30616"/>
        <dbReference type="ChEBI" id="CHEBI:33019"/>
        <dbReference type="ChEBI" id="CHEBI:60039"/>
        <dbReference type="ChEBI" id="CHEBI:78442"/>
        <dbReference type="ChEBI" id="CHEBI:78532"/>
        <dbReference type="ChEBI" id="CHEBI:456215"/>
        <dbReference type="EC" id="6.1.1.15"/>
    </reaction>
</comment>
<keyword evidence="7 11" id="KW-0030">Aminoacyl-tRNA synthetase</keyword>
<evidence type="ECO:0000256" key="6">
    <source>
        <dbReference type="ARBA" id="ARBA00022917"/>
    </source>
</evidence>
<dbReference type="InterPro" id="IPR002316">
    <property type="entry name" value="Pro-tRNA-ligase_IIa"/>
</dbReference>
<dbReference type="InterPro" id="IPR002314">
    <property type="entry name" value="aa-tRNA-synt_IIb"/>
</dbReference>
<evidence type="ECO:0000313" key="11">
    <source>
        <dbReference type="EMBL" id="KHJ31663.1"/>
    </source>
</evidence>
<protein>
    <recommendedName>
        <fullName evidence="2">proline--tRNA ligase</fullName>
        <ecNumber evidence="2">6.1.1.15</ecNumber>
    </recommendedName>
    <alternativeName>
        <fullName evidence="8">Prolyl-tRNA synthetase</fullName>
    </alternativeName>
</protein>
<dbReference type="HOGENOM" id="CLU_016739_2_2_1"/>
<dbReference type="GO" id="GO:0004827">
    <property type="term" value="F:proline-tRNA ligase activity"/>
    <property type="evidence" value="ECO:0007669"/>
    <property type="project" value="UniProtKB-EC"/>
</dbReference>
<dbReference type="PANTHER" id="PTHR42753">
    <property type="entry name" value="MITOCHONDRIAL RIBOSOME PROTEIN L39/PROLYL-TRNA LIGASE FAMILY MEMBER"/>
    <property type="match status" value="1"/>
</dbReference>
<dbReference type="GO" id="GO:0006433">
    <property type="term" value="P:prolyl-tRNA aminoacylation"/>
    <property type="evidence" value="ECO:0007669"/>
    <property type="project" value="InterPro"/>
</dbReference>
<dbReference type="GO" id="GO:0005524">
    <property type="term" value="F:ATP binding"/>
    <property type="evidence" value="ECO:0007669"/>
    <property type="project" value="UniProtKB-KW"/>
</dbReference>
<dbReference type="SUPFAM" id="SSF55681">
    <property type="entry name" value="Class II aaRS and biotin synthetases"/>
    <property type="match status" value="1"/>
</dbReference>
<keyword evidence="4" id="KW-0547">Nucleotide-binding</keyword>
<keyword evidence="5" id="KW-0067">ATP-binding</keyword>
<dbReference type="Gene3D" id="3.40.50.800">
    <property type="entry name" value="Anticodon-binding domain"/>
    <property type="match status" value="1"/>
</dbReference>
<keyword evidence="6" id="KW-0648">Protein biosynthesis</keyword>
<evidence type="ECO:0000259" key="10">
    <source>
        <dbReference type="PROSITE" id="PS50862"/>
    </source>
</evidence>
<dbReference type="STRING" id="52586.A0A0B1P090"/>
<dbReference type="InterPro" id="IPR045864">
    <property type="entry name" value="aa-tRNA-synth_II/BPL/LPL"/>
</dbReference>
<evidence type="ECO:0000256" key="8">
    <source>
        <dbReference type="ARBA" id="ARBA00029731"/>
    </source>
</evidence>
<evidence type="ECO:0000256" key="9">
    <source>
        <dbReference type="ARBA" id="ARBA00047671"/>
    </source>
</evidence>
<dbReference type="Proteomes" id="UP000030854">
    <property type="component" value="Unassembled WGS sequence"/>
</dbReference>
<dbReference type="AlphaFoldDB" id="A0A0B1P090"/>
<evidence type="ECO:0000256" key="1">
    <source>
        <dbReference type="ARBA" id="ARBA00008226"/>
    </source>
</evidence>
<dbReference type="InterPro" id="IPR006195">
    <property type="entry name" value="aa-tRNA-synth_II"/>
</dbReference>
<dbReference type="PRINTS" id="PR01046">
    <property type="entry name" value="TRNASYNTHPRO"/>
</dbReference>
<proteinExistence type="inferred from homology"/>
<accession>A0A0B1P090</accession>
<comment type="similarity">
    <text evidence="1">Belongs to the class-II aminoacyl-tRNA synthetase family.</text>
</comment>
<evidence type="ECO:0000256" key="5">
    <source>
        <dbReference type="ARBA" id="ARBA00022840"/>
    </source>
</evidence>
<evidence type="ECO:0000256" key="4">
    <source>
        <dbReference type="ARBA" id="ARBA00022741"/>
    </source>
</evidence>
<gene>
    <name evidence="11" type="ORF">EV44_g5829</name>
</gene>
<dbReference type="PANTHER" id="PTHR42753:SF2">
    <property type="entry name" value="PROLINE--TRNA LIGASE"/>
    <property type="match status" value="1"/>
</dbReference>
<dbReference type="InterPro" id="IPR004154">
    <property type="entry name" value="Anticodon-bd"/>
</dbReference>
<dbReference type="Gene3D" id="3.30.930.10">
    <property type="entry name" value="Bira Bifunctional Protein, Domain 2"/>
    <property type="match status" value="2"/>
</dbReference>
<feature type="domain" description="Aminoacyl-transfer RNA synthetases class-II family profile" evidence="10">
    <location>
        <begin position="95"/>
        <end position="536"/>
    </location>
</feature>
<dbReference type="OMA" id="NCDYAAN"/>
<dbReference type="InterPro" id="IPR050062">
    <property type="entry name" value="Pro-tRNA_synthetase"/>
</dbReference>
<sequence length="640" mass="73149">MVFQTNGFLVRCEKLIRQWHLTSREPMLGFQSNSISYRRFLSYDNFLNTRTRLSKIWIPTGGTAKSKDEDGHAKLIRAGFLRQAHSGIFHMLPLGLRVEQKLEALIDKHMSHLGASRLSLSSISSEELWQKSGRLDKAKSEMFHFEDRKSAKYLLSPTHEEEITSLVSGIVKSYKELPLRVYQITRKYRDEPRPRHGLFRSREFIMKDLYTFDFCPSSALSTYHMVRTAYSSLFNELKLPYIEAEADSGDMGGNLSHEFHFPTLKGEDHILKCLHCNYTANEEISETVIYERPQINSNQQPNNPQTRVWRGISKDRSTLINVWYESASCESANRESAKINFHAIKSAYPEFDPSVDDALPYYSENHKVCKRNFFRPITQIVNLVDFRVPKSTIELINSRSTQLAILPPSLTNDGNLVKIQNILDHPSSGKPMNLLRRQDGDPCPRCTHGSLKIYKAIELGHTFHLGTRYSVPLQANLSVPIEVAEREKMIPDEDLELQSNNILTIPMQMGCHGIGLSRMIGAVADTLADDKGLNWPRVMAPYEVVIISSKELESGAEAVYYQLNPESVKSEIDIALDDRSLSFPWKLRDADLIGYPVIIIVGRKWESERTCEVQCRQLKVQSQVPISDLRENVLSLLQQL</sequence>
<dbReference type="EC" id="6.1.1.15" evidence="2"/>
<dbReference type="InterPro" id="IPR036621">
    <property type="entry name" value="Anticodon-bd_dom_sf"/>
</dbReference>
<dbReference type="Pfam" id="PF03129">
    <property type="entry name" value="HGTP_anticodon"/>
    <property type="match status" value="1"/>
</dbReference>